<name>A0ABS1GKS7_9AQUI</name>
<evidence type="ECO:0000313" key="2">
    <source>
        <dbReference type="Proteomes" id="UP000772812"/>
    </source>
</evidence>
<reference evidence="1 2" key="1">
    <citation type="journal article" date="2021" name="Syst. Appl. Microbiol.">
        <title>Persephonella atlantica sp. nov.: How to adapt to physico-chemical gradients in high temperature hydrothermal habitats.</title>
        <authorList>
            <person name="Francois D.X."/>
            <person name="Godfroy A."/>
            <person name="Mathien C."/>
            <person name="Aube J."/>
            <person name="Cathalot C."/>
            <person name="Lesongeur F."/>
            <person name="L'Haridon S."/>
            <person name="Philippon X."/>
            <person name="Roussel E.G."/>
        </authorList>
    </citation>
    <scope>NUCLEOTIDE SEQUENCE [LARGE SCALE GENOMIC DNA]</scope>
    <source>
        <strain evidence="1 2">MO1340</strain>
    </source>
</reference>
<dbReference type="RefSeq" id="WP_200674865.1">
    <property type="nucleotide sequence ID" value="NZ_JAACYA010000002.1"/>
</dbReference>
<gene>
    <name evidence="1" type="ORF">GWK41_09545</name>
</gene>
<sequence length="170" mass="19357">MSLLDKQIDAIKEIYSQIKKAGSKIQPVIVGKFALTVYTQGMYPSGNISLLFPDIPLLTKVLKELGYSQMGDFWTRGEIVIEISKKFEIIPTGTFNQIETEGFIMNVVSVEDLLIDMMKQCTAGDETVCDLIKMLIKSYAPALDFHYIFQNLKDKQSVIKFKQFRKETLN</sequence>
<evidence type="ECO:0000313" key="1">
    <source>
        <dbReference type="EMBL" id="MBK3333312.1"/>
    </source>
</evidence>
<dbReference type="Proteomes" id="UP000772812">
    <property type="component" value="Unassembled WGS sequence"/>
</dbReference>
<dbReference type="EMBL" id="JAACYA010000002">
    <property type="protein sequence ID" value="MBK3333312.1"/>
    <property type="molecule type" value="Genomic_DNA"/>
</dbReference>
<organism evidence="1 2">
    <name type="scientific">Persephonella atlantica</name>
    <dbReference type="NCBI Taxonomy" id="2699429"/>
    <lineage>
        <taxon>Bacteria</taxon>
        <taxon>Pseudomonadati</taxon>
        <taxon>Aquificota</taxon>
        <taxon>Aquificia</taxon>
        <taxon>Aquificales</taxon>
        <taxon>Hydrogenothermaceae</taxon>
        <taxon>Persephonella</taxon>
    </lineage>
</organism>
<accession>A0ABS1GKS7</accession>
<comment type="caution">
    <text evidence="1">The sequence shown here is derived from an EMBL/GenBank/DDBJ whole genome shotgun (WGS) entry which is preliminary data.</text>
</comment>
<dbReference type="GO" id="GO:0016874">
    <property type="term" value="F:ligase activity"/>
    <property type="evidence" value="ECO:0007669"/>
    <property type="project" value="UniProtKB-KW"/>
</dbReference>
<keyword evidence="1" id="KW-0436">Ligase</keyword>
<keyword evidence="2" id="KW-1185">Reference proteome</keyword>
<protein>
    <submittedName>
        <fullName evidence="1">6-carboxyhexanoate--CoA ligase</fullName>
    </submittedName>
</protein>
<proteinExistence type="predicted"/>